<accession>A0A229RUB1</accession>
<dbReference type="Proteomes" id="UP000215223">
    <property type="component" value="Unassembled WGS sequence"/>
</dbReference>
<dbReference type="Gene3D" id="3.30.200.20">
    <property type="entry name" value="Phosphorylase Kinase, domain 1"/>
    <property type="match status" value="1"/>
</dbReference>
<comment type="caution">
    <text evidence="10">The sequence shown here is derived from an EMBL/GenBank/DDBJ whole genome shotgun (WGS) entry which is preliminary data.</text>
</comment>
<comment type="pathway">
    <text evidence="1">Purine metabolism; IMP biosynthesis via de novo pathway; 5-amino-1-(5-phospho-D-ribosyl)imidazole-4-carboxamide from 5-amino-1-(5-phospho-D-ribosyl)imidazole-4-carboxylate: step 1/2.</text>
</comment>
<evidence type="ECO:0000256" key="5">
    <source>
        <dbReference type="ARBA" id="ARBA00022741"/>
    </source>
</evidence>
<dbReference type="GO" id="GO:0005524">
    <property type="term" value="F:ATP binding"/>
    <property type="evidence" value="ECO:0007669"/>
    <property type="project" value="UniProtKB-KW"/>
</dbReference>
<evidence type="ECO:0000256" key="2">
    <source>
        <dbReference type="ARBA" id="ARBA00010190"/>
    </source>
</evidence>
<evidence type="ECO:0000256" key="1">
    <source>
        <dbReference type="ARBA" id="ARBA00004672"/>
    </source>
</evidence>
<comment type="similarity">
    <text evidence="2">Belongs to the SAICAR synthetase family.</text>
</comment>
<evidence type="ECO:0000313" key="11">
    <source>
        <dbReference type="Proteomes" id="UP000215223"/>
    </source>
</evidence>
<dbReference type="RefSeq" id="WP_093936938.1">
    <property type="nucleotide sequence ID" value="NZ_NMQT01000102.1"/>
</dbReference>
<feature type="domain" description="SAICAR synthetase/ADE2 N-terminal" evidence="9">
    <location>
        <begin position="23"/>
        <end position="254"/>
    </location>
</feature>
<proteinExistence type="inferred from homology"/>
<dbReference type="Pfam" id="PF01259">
    <property type="entry name" value="SAICAR_synt"/>
    <property type="match status" value="1"/>
</dbReference>
<evidence type="ECO:0000256" key="6">
    <source>
        <dbReference type="ARBA" id="ARBA00022755"/>
    </source>
</evidence>
<dbReference type="Gene3D" id="3.30.470.20">
    <property type="entry name" value="ATP-grasp fold, B domain"/>
    <property type="match status" value="1"/>
</dbReference>
<sequence>MSVLHSTKDLRIVRPPTPEKTGVGIFDYTDHYTVFHYGRMPDTIPGKGEATCRMAAATFAMLEAAGVRTHFRRVLPPTRIEFDLARDPATTGGPPTARDRAHLLPIQVIVRTQLPQGSSVHRRLATGATTLAQLGLTTLPAPGEPLREPIVEYATTRDPVNRFLDPADAQRLTGLDTARFSLLRRTALTVTRLLTRHARDRGITYADGTFEFLIDHHGSPVLADSPGTPDESRLLAAGVHCGKQLLRNWYTRNHLAIPVTQLIADRVPRDQWPRPARLPPEFLPVMSDLYQALADTWTDQPRGDAPDLPAAARRAAGLIDTHRPSATPGAAT</sequence>
<gene>
    <name evidence="10" type="ORF">CFP71_28005</name>
</gene>
<dbReference type="GO" id="GO:0004639">
    <property type="term" value="F:phosphoribosylaminoimidazolesuccinocarboxamide synthase activity"/>
    <property type="evidence" value="ECO:0007669"/>
    <property type="project" value="UniProtKB-EC"/>
</dbReference>
<evidence type="ECO:0000256" key="8">
    <source>
        <dbReference type="ARBA" id="ARBA00048475"/>
    </source>
</evidence>
<evidence type="ECO:0000256" key="7">
    <source>
        <dbReference type="ARBA" id="ARBA00022840"/>
    </source>
</evidence>
<dbReference type="SUPFAM" id="SSF56104">
    <property type="entry name" value="SAICAR synthase-like"/>
    <property type="match status" value="1"/>
</dbReference>
<dbReference type="InterPro" id="IPR028923">
    <property type="entry name" value="SAICAR_synt/ADE2_N"/>
</dbReference>
<dbReference type="GO" id="GO:0005737">
    <property type="term" value="C:cytoplasm"/>
    <property type="evidence" value="ECO:0007669"/>
    <property type="project" value="TreeGrafter"/>
</dbReference>
<comment type="catalytic activity">
    <reaction evidence="8">
        <text>5-amino-1-(5-phospho-D-ribosyl)imidazole-4-carboxylate + L-aspartate + ATP = (2S)-2-[5-amino-1-(5-phospho-beta-D-ribosyl)imidazole-4-carboxamido]succinate + ADP + phosphate + 2 H(+)</text>
        <dbReference type="Rhea" id="RHEA:22628"/>
        <dbReference type="ChEBI" id="CHEBI:15378"/>
        <dbReference type="ChEBI" id="CHEBI:29991"/>
        <dbReference type="ChEBI" id="CHEBI:30616"/>
        <dbReference type="ChEBI" id="CHEBI:43474"/>
        <dbReference type="ChEBI" id="CHEBI:58443"/>
        <dbReference type="ChEBI" id="CHEBI:77657"/>
        <dbReference type="ChEBI" id="CHEBI:456216"/>
        <dbReference type="EC" id="6.3.2.6"/>
    </reaction>
</comment>
<dbReference type="EC" id="6.3.2.6" evidence="3"/>
<evidence type="ECO:0000256" key="3">
    <source>
        <dbReference type="ARBA" id="ARBA00012217"/>
    </source>
</evidence>
<keyword evidence="7" id="KW-0067">ATP-binding</keyword>
<dbReference type="PANTHER" id="PTHR43700:SF1">
    <property type="entry name" value="PHOSPHORIBOSYLAMINOIMIDAZOLE-SUCCINOCARBOXAMIDE SYNTHASE"/>
    <property type="match status" value="1"/>
</dbReference>
<evidence type="ECO:0000256" key="4">
    <source>
        <dbReference type="ARBA" id="ARBA00022598"/>
    </source>
</evidence>
<dbReference type="PANTHER" id="PTHR43700">
    <property type="entry name" value="PHOSPHORIBOSYLAMINOIMIDAZOLE-SUCCINOCARBOXAMIDE SYNTHASE"/>
    <property type="match status" value="1"/>
</dbReference>
<keyword evidence="5" id="KW-0547">Nucleotide-binding</keyword>
<dbReference type="UniPathway" id="UPA00074">
    <property type="reaction ID" value="UER00131"/>
</dbReference>
<reference evidence="10 11" key="1">
    <citation type="submission" date="2017-07" db="EMBL/GenBank/DDBJ databases">
        <title>Amycolatopsis thailandensis Genome sequencing and assembly.</title>
        <authorList>
            <person name="Kaur N."/>
            <person name="Mayilraj S."/>
        </authorList>
    </citation>
    <scope>NUCLEOTIDE SEQUENCE [LARGE SCALE GENOMIC DNA]</scope>
    <source>
        <strain evidence="10 11">JCM 16380</strain>
    </source>
</reference>
<dbReference type="EMBL" id="NMQT01000102">
    <property type="protein sequence ID" value="OXM50277.1"/>
    <property type="molecule type" value="Genomic_DNA"/>
</dbReference>
<keyword evidence="6" id="KW-0658">Purine biosynthesis</keyword>
<organism evidence="10 11">
    <name type="scientific">Amycolatopsis thailandensis</name>
    <dbReference type="NCBI Taxonomy" id="589330"/>
    <lineage>
        <taxon>Bacteria</taxon>
        <taxon>Bacillati</taxon>
        <taxon>Actinomycetota</taxon>
        <taxon>Actinomycetes</taxon>
        <taxon>Pseudonocardiales</taxon>
        <taxon>Pseudonocardiaceae</taxon>
        <taxon>Amycolatopsis</taxon>
    </lineage>
</organism>
<name>A0A229RUB1_9PSEU</name>
<keyword evidence="11" id="KW-1185">Reference proteome</keyword>
<dbReference type="OrthoDB" id="3507497at2"/>
<evidence type="ECO:0000313" key="10">
    <source>
        <dbReference type="EMBL" id="OXM50277.1"/>
    </source>
</evidence>
<dbReference type="GO" id="GO:0006189">
    <property type="term" value="P:'de novo' IMP biosynthetic process"/>
    <property type="evidence" value="ECO:0007669"/>
    <property type="project" value="UniProtKB-UniPathway"/>
</dbReference>
<keyword evidence="4" id="KW-0436">Ligase</keyword>
<dbReference type="AlphaFoldDB" id="A0A229RUB1"/>
<evidence type="ECO:0000259" key="9">
    <source>
        <dbReference type="Pfam" id="PF01259"/>
    </source>
</evidence>
<protein>
    <recommendedName>
        <fullName evidence="3">phosphoribosylaminoimidazolesuccinocarboxamide synthase</fullName>
        <ecNumber evidence="3">6.3.2.6</ecNumber>
    </recommendedName>
</protein>